<feature type="domain" description="Helicase ATP-binding" evidence="13">
    <location>
        <begin position="36"/>
        <end position="206"/>
    </location>
</feature>
<keyword evidence="17" id="KW-1185">Reference proteome</keyword>
<organism evidence="16 17">
    <name type="scientific">Bacillus gobiensis</name>
    <dbReference type="NCBI Taxonomy" id="1441095"/>
    <lineage>
        <taxon>Bacteria</taxon>
        <taxon>Bacillati</taxon>
        <taxon>Bacillota</taxon>
        <taxon>Bacilli</taxon>
        <taxon>Bacillales</taxon>
        <taxon>Bacillaceae</taxon>
        <taxon>Bacillus</taxon>
    </lineage>
</organism>
<feature type="short sequence motif" description="Q motif" evidence="10">
    <location>
        <begin position="5"/>
        <end position="33"/>
    </location>
</feature>
<reference evidence="17" key="1">
    <citation type="submission" date="2015-08" db="EMBL/GenBank/DDBJ databases">
        <title>Genome sequencing project for genomic taxonomy and phylogenomics of Bacillus-like bacteria.</title>
        <authorList>
            <person name="Liu B."/>
            <person name="Wang J."/>
            <person name="Zhu Y."/>
            <person name="Liu G."/>
            <person name="Chen Q."/>
            <person name="Chen Z."/>
            <person name="Lan J."/>
            <person name="Che J."/>
            <person name="Ge C."/>
            <person name="Shi H."/>
            <person name="Pan Z."/>
            <person name="Liu X."/>
        </authorList>
    </citation>
    <scope>NUCLEOTIDE SEQUENCE [LARGE SCALE GENOMIC DNA]</scope>
    <source>
        <strain evidence="17">FJAT-4402</strain>
    </source>
</reference>
<dbReference type="EMBL" id="CP012600">
    <property type="protein sequence ID" value="ALC82278.1"/>
    <property type="molecule type" value="Genomic_DNA"/>
</dbReference>
<dbReference type="AlphaFoldDB" id="A0A0M4GA01"/>
<dbReference type="SMART" id="SM00487">
    <property type="entry name" value="DEXDc"/>
    <property type="match status" value="1"/>
</dbReference>
<feature type="domain" description="DEAD-box RNA helicase Q" evidence="15">
    <location>
        <begin position="5"/>
        <end position="33"/>
    </location>
</feature>
<dbReference type="OrthoDB" id="9805696at2"/>
<evidence type="ECO:0000256" key="9">
    <source>
        <dbReference type="ARBA" id="ARBA00067932"/>
    </source>
</evidence>
<comment type="similarity">
    <text evidence="7 11">Belongs to the DEAD box helicase family.</text>
</comment>
<dbReference type="SMART" id="SM00490">
    <property type="entry name" value="HELICc"/>
    <property type="match status" value="1"/>
</dbReference>
<dbReference type="GO" id="GO:0005829">
    <property type="term" value="C:cytosol"/>
    <property type="evidence" value="ECO:0007669"/>
    <property type="project" value="TreeGrafter"/>
</dbReference>
<evidence type="ECO:0000256" key="2">
    <source>
        <dbReference type="ARBA" id="ARBA00022490"/>
    </source>
</evidence>
<reference evidence="16 17" key="2">
    <citation type="journal article" date="2016" name="Int. J. Syst. Evol. Microbiol.">
        <title>Bacillus gobiensis sp. nov., isolated from a soil sample.</title>
        <authorList>
            <person name="Liu B."/>
            <person name="Liu G.H."/>
            <person name="Cetin S."/>
            <person name="Schumann P."/>
            <person name="Pan Z.Z."/>
            <person name="Chen Q.Q."/>
        </authorList>
    </citation>
    <scope>NUCLEOTIDE SEQUENCE [LARGE SCALE GENOMIC DNA]</scope>
    <source>
        <strain evidence="16 17">FJAT-4402</strain>
    </source>
</reference>
<dbReference type="GO" id="GO:0033592">
    <property type="term" value="F:RNA strand annealing activity"/>
    <property type="evidence" value="ECO:0007669"/>
    <property type="project" value="TreeGrafter"/>
</dbReference>
<dbReference type="CDD" id="cd18787">
    <property type="entry name" value="SF2_C_DEAD"/>
    <property type="match status" value="1"/>
</dbReference>
<dbReference type="PANTHER" id="PTHR47963">
    <property type="entry name" value="DEAD-BOX ATP-DEPENDENT RNA HELICASE 47, MITOCHONDRIAL"/>
    <property type="match status" value="1"/>
</dbReference>
<dbReference type="Proteomes" id="UP000067625">
    <property type="component" value="Chromosome"/>
</dbReference>
<dbReference type="EC" id="3.6.4.13" evidence="1"/>
<evidence type="ECO:0000259" key="13">
    <source>
        <dbReference type="PROSITE" id="PS51192"/>
    </source>
</evidence>
<keyword evidence="3 11" id="KW-0547">Nucleotide-binding</keyword>
<keyword evidence="5 11" id="KW-0347">Helicase</keyword>
<evidence type="ECO:0000256" key="12">
    <source>
        <dbReference type="SAM" id="MobiDB-lite"/>
    </source>
</evidence>
<evidence type="ECO:0000256" key="7">
    <source>
        <dbReference type="ARBA" id="ARBA00038437"/>
    </source>
</evidence>
<proteinExistence type="inferred from homology"/>
<feature type="domain" description="Helicase C-terminal" evidence="14">
    <location>
        <begin position="217"/>
        <end position="378"/>
    </location>
</feature>
<evidence type="ECO:0000313" key="16">
    <source>
        <dbReference type="EMBL" id="ALC82278.1"/>
    </source>
</evidence>
<dbReference type="GO" id="GO:0003724">
    <property type="term" value="F:RNA helicase activity"/>
    <property type="evidence" value="ECO:0007669"/>
    <property type="project" value="UniProtKB-EC"/>
</dbReference>
<evidence type="ECO:0000259" key="15">
    <source>
        <dbReference type="PROSITE" id="PS51195"/>
    </source>
</evidence>
<dbReference type="InterPro" id="IPR014014">
    <property type="entry name" value="RNA_helicase_DEAD_Q_motif"/>
</dbReference>
<sequence>MKHLKNFSDFHLSKDIEKAVHNLGFEEATPIQAEAIPIAMTGKDLIGQAQTGTGKTTAFGIPLIERVELGAKTIQGIVLAPTRELAIQVAEELNRIGQVKGVQTLPIYGGQDISRQIKALKKRPHIISATPGRLMDHIKRRTIRLNHIRTAVLDEADEMLNMGFIEDIQTILGGISSPHQTLLFSATMSKQVQSLAQKFMNTPELVKVKAKGLTVKNIEQQYVEIPENRKFDVLCNLLDLQSPDLAIVFGRTKKRVDELAEGLKKRGYAAEGIHGDLTQSKRADVIRQFKEHTIEIMVATDVAARGLDITGVSHVYNFDIPQDPESYVHRIGRTGRAGTKGLAVTFITSRERHHLKVIEDVTKTSMSRQSPPTSSEVMAGNQEAIVHRVLTAIDKRELGEYKPTAEKLLEEVDSVTLLSATLKLLTKESNMTPVQLTEVPPLRNRKAKTERKRSRGRKEAAGRKKTYRR</sequence>
<dbReference type="PATRIC" id="fig|1441095.3.peg.2705"/>
<dbReference type="STRING" id="1441095.AM592_12340"/>
<dbReference type="GO" id="GO:0016787">
    <property type="term" value="F:hydrolase activity"/>
    <property type="evidence" value="ECO:0007669"/>
    <property type="project" value="UniProtKB-KW"/>
</dbReference>
<evidence type="ECO:0000256" key="3">
    <source>
        <dbReference type="ARBA" id="ARBA00022741"/>
    </source>
</evidence>
<dbReference type="Gene3D" id="3.40.50.300">
    <property type="entry name" value="P-loop containing nucleotide triphosphate hydrolases"/>
    <property type="match status" value="2"/>
</dbReference>
<dbReference type="InterPro" id="IPR044742">
    <property type="entry name" value="DEAD/DEAH_RhlB"/>
</dbReference>
<evidence type="ECO:0000256" key="6">
    <source>
        <dbReference type="ARBA" id="ARBA00022840"/>
    </source>
</evidence>
<feature type="region of interest" description="Disordered" evidence="12">
    <location>
        <begin position="434"/>
        <end position="469"/>
    </location>
</feature>
<dbReference type="PROSITE" id="PS51194">
    <property type="entry name" value="HELICASE_CTER"/>
    <property type="match status" value="1"/>
</dbReference>
<feature type="compositionally biased region" description="Basic residues" evidence="12">
    <location>
        <begin position="443"/>
        <end position="456"/>
    </location>
</feature>
<dbReference type="PANTHER" id="PTHR47963:SF5">
    <property type="entry name" value="DEAD-BOX ATP-DEPENDENT RNA HELICASE CSHA"/>
    <property type="match status" value="1"/>
</dbReference>
<evidence type="ECO:0000256" key="5">
    <source>
        <dbReference type="ARBA" id="ARBA00022806"/>
    </source>
</evidence>
<evidence type="ECO:0000256" key="8">
    <source>
        <dbReference type="ARBA" id="ARBA00047984"/>
    </source>
</evidence>
<dbReference type="FunFam" id="3.40.50.300:FF:000108">
    <property type="entry name" value="ATP-dependent RNA helicase RhlE"/>
    <property type="match status" value="1"/>
</dbReference>
<dbReference type="GO" id="GO:0005840">
    <property type="term" value="C:ribosome"/>
    <property type="evidence" value="ECO:0007669"/>
    <property type="project" value="TreeGrafter"/>
</dbReference>
<evidence type="ECO:0000256" key="11">
    <source>
        <dbReference type="RuleBase" id="RU000492"/>
    </source>
</evidence>
<dbReference type="InterPro" id="IPR011545">
    <property type="entry name" value="DEAD/DEAH_box_helicase_dom"/>
</dbReference>
<dbReference type="PROSITE" id="PS51195">
    <property type="entry name" value="Q_MOTIF"/>
    <property type="match status" value="1"/>
</dbReference>
<evidence type="ECO:0000256" key="10">
    <source>
        <dbReference type="PROSITE-ProRule" id="PRU00552"/>
    </source>
</evidence>
<dbReference type="InterPro" id="IPR050547">
    <property type="entry name" value="DEAD_box_RNA_helicases"/>
</dbReference>
<evidence type="ECO:0000256" key="4">
    <source>
        <dbReference type="ARBA" id="ARBA00022801"/>
    </source>
</evidence>
<evidence type="ECO:0000256" key="1">
    <source>
        <dbReference type="ARBA" id="ARBA00012552"/>
    </source>
</evidence>
<dbReference type="InterPro" id="IPR014001">
    <property type="entry name" value="Helicase_ATP-bd"/>
</dbReference>
<dbReference type="Pfam" id="PF00271">
    <property type="entry name" value="Helicase_C"/>
    <property type="match status" value="1"/>
</dbReference>
<dbReference type="SUPFAM" id="SSF52540">
    <property type="entry name" value="P-loop containing nucleoside triphosphate hydrolases"/>
    <property type="match status" value="1"/>
</dbReference>
<keyword evidence="6 11" id="KW-0067">ATP-binding</keyword>
<dbReference type="InterPro" id="IPR027417">
    <property type="entry name" value="P-loop_NTPase"/>
</dbReference>
<dbReference type="GO" id="GO:0005524">
    <property type="term" value="F:ATP binding"/>
    <property type="evidence" value="ECO:0007669"/>
    <property type="project" value="UniProtKB-KW"/>
</dbReference>
<evidence type="ECO:0000313" key="17">
    <source>
        <dbReference type="Proteomes" id="UP000067625"/>
    </source>
</evidence>
<keyword evidence="4 11" id="KW-0378">Hydrolase</keyword>
<protein>
    <recommendedName>
        <fullName evidence="9">ATP-dependent RNA helicase CshA</fullName>
        <ecNumber evidence="1">3.6.4.13</ecNumber>
    </recommendedName>
</protein>
<dbReference type="InterPro" id="IPR001650">
    <property type="entry name" value="Helicase_C-like"/>
</dbReference>
<dbReference type="GO" id="GO:0009409">
    <property type="term" value="P:response to cold"/>
    <property type="evidence" value="ECO:0007669"/>
    <property type="project" value="TreeGrafter"/>
</dbReference>
<dbReference type="Pfam" id="PF00270">
    <property type="entry name" value="DEAD"/>
    <property type="match status" value="1"/>
</dbReference>
<dbReference type="InterPro" id="IPR000629">
    <property type="entry name" value="RNA-helicase_DEAD-box_CS"/>
</dbReference>
<dbReference type="PROSITE" id="PS00039">
    <property type="entry name" value="DEAD_ATP_HELICASE"/>
    <property type="match status" value="1"/>
</dbReference>
<comment type="catalytic activity">
    <reaction evidence="8">
        <text>ATP + H2O = ADP + phosphate + H(+)</text>
        <dbReference type="Rhea" id="RHEA:13065"/>
        <dbReference type="ChEBI" id="CHEBI:15377"/>
        <dbReference type="ChEBI" id="CHEBI:15378"/>
        <dbReference type="ChEBI" id="CHEBI:30616"/>
        <dbReference type="ChEBI" id="CHEBI:43474"/>
        <dbReference type="ChEBI" id="CHEBI:456216"/>
        <dbReference type="EC" id="3.6.4.13"/>
    </reaction>
</comment>
<name>A0A0M4GA01_9BACI</name>
<accession>A0A0M4GA01</accession>
<gene>
    <name evidence="16" type="ORF">AM592_12340</name>
</gene>
<evidence type="ECO:0000259" key="14">
    <source>
        <dbReference type="PROSITE" id="PS51194"/>
    </source>
</evidence>
<keyword evidence="2" id="KW-0963">Cytoplasm</keyword>
<dbReference type="CDD" id="cd00268">
    <property type="entry name" value="DEADc"/>
    <property type="match status" value="1"/>
</dbReference>
<dbReference type="PROSITE" id="PS51192">
    <property type="entry name" value="HELICASE_ATP_BIND_1"/>
    <property type="match status" value="1"/>
</dbReference>